<sequence length="933" mass="107761">MSECTEAAEAAPMTHTKESHYQLSKKVAQLIKVIVHLNTDNENYTADKKRLIDAHDEEMKVVKHDADVRLKLLQDEVCRMQSLQGETDEMLKTLQGEADERQKMLQEEVCTMREVAAKHAAREKESHELLALIECKAKEEVEELQRNHERERASQAQTVRDISHSLEEQSRQYQEKILCLRNELAVEHKQQMESFREELTSSHADEILLLKSRHEKNVLRLKSDASEQGKLAVESAVTKMRLECDERLQQLSSCVKKCEDIQAKALDVVCREKESLKEELEILKEKEKKLQSEVMRLQTSIDSVSAINQDVVKELRSKNYVLSKNLDISRDASDKQLKQNDELKALLDRIDAQKTLVESELDAAQLKLDKQCQLSLSQLDECNSRTRTLQAELDGAKTSNEGMAKELSTATAEIAVLVKYKHCLQRTLPPLLQILKRDAYQSKNDIKELEQMFTSFIGNVVKWKQRLTCAHVNETSKFIEREKVQRDQVAELCTALEVHKISLAEAKNVNTHLEKKIELAAWTAQSAASARMGERSSWVKALEDTKEQHKKELARMCCKSLDEVNILGNRIAELEATIEKQRESHNLECQIMVTDWQQKLECHDAHLSRLKSESAIEVQGLTQKLAELNGYIASKERDFISLVQSIDSMREQQMGQEIDHRHELEFLSKRYQSEHEESKCLYEQIRQKYDEALQSEREKANESAISQKRIDVLNERIASERSEVIREVAEIKVQLGGLRSMAIQHINDIKQEWKSICCRVVSTKLNLMKQTHDATRQKQKQEIEQLRTAEMSFDSRLAAGEKEARDAKTMLFNTIRESETKLERALRRLSEDHKREIEALAKKNRIECEVIIRSFEDKIRSMALQDENDRQLLASESKRKEALMMEDFTKEKSKLLLEINAIGAQCEEKLQAANERWNSRPSLLKDLEMIKTL</sequence>
<organism evidence="3 4">
    <name type="scientific">Stephanodiscus triporus</name>
    <dbReference type="NCBI Taxonomy" id="2934178"/>
    <lineage>
        <taxon>Eukaryota</taxon>
        <taxon>Sar</taxon>
        <taxon>Stramenopiles</taxon>
        <taxon>Ochrophyta</taxon>
        <taxon>Bacillariophyta</taxon>
        <taxon>Coscinodiscophyceae</taxon>
        <taxon>Thalassiosirophycidae</taxon>
        <taxon>Stephanodiscales</taxon>
        <taxon>Stephanodiscaceae</taxon>
        <taxon>Stephanodiscus</taxon>
    </lineage>
</organism>
<evidence type="ECO:0008006" key="5">
    <source>
        <dbReference type="Google" id="ProtNLM"/>
    </source>
</evidence>
<evidence type="ECO:0000313" key="3">
    <source>
        <dbReference type="EMBL" id="KAL3803763.1"/>
    </source>
</evidence>
<protein>
    <recommendedName>
        <fullName evidence="5">Protein FAM184A/B N-terminal domain-containing protein</fullName>
    </recommendedName>
</protein>
<dbReference type="Proteomes" id="UP001530315">
    <property type="component" value="Unassembled WGS sequence"/>
</dbReference>
<comment type="caution">
    <text evidence="3">The sequence shown here is derived from an EMBL/GenBank/DDBJ whole genome shotgun (WGS) entry which is preliminary data.</text>
</comment>
<evidence type="ECO:0000256" key="2">
    <source>
        <dbReference type="SAM" id="Coils"/>
    </source>
</evidence>
<accession>A0ABD3QTI9</accession>
<feature type="coiled-coil region" evidence="2">
    <location>
        <begin position="340"/>
        <end position="367"/>
    </location>
</feature>
<dbReference type="PANTHER" id="PTHR18870:SF9">
    <property type="entry name" value="PROTEIN TAG-278-RELATED"/>
    <property type="match status" value="1"/>
</dbReference>
<keyword evidence="1 2" id="KW-0175">Coiled coil</keyword>
<dbReference type="EMBL" id="JALLAZ020000106">
    <property type="protein sequence ID" value="KAL3803763.1"/>
    <property type="molecule type" value="Genomic_DNA"/>
</dbReference>
<evidence type="ECO:0000313" key="4">
    <source>
        <dbReference type="Proteomes" id="UP001530315"/>
    </source>
</evidence>
<dbReference type="AlphaFoldDB" id="A0ABD3QTI9"/>
<gene>
    <name evidence="3" type="ORF">ACHAW5_004614</name>
</gene>
<dbReference type="PANTHER" id="PTHR18870">
    <property type="entry name" value="PROTEIN TAG-278-RELATED"/>
    <property type="match status" value="1"/>
</dbReference>
<feature type="coiled-coil region" evidence="2">
    <location>
        <begin position="539"/>
        <end position="584"/>
    </location>
</feature>
<feature type="coiled-coil region" evidence="2">
    <location>
        <begin position="266"/>
        <end position="300"/>
    </location>
</feature>
<evidence type="ECO:0000256" key="1">
    <source>
        <dbReference type="ARBA" id="ARBA00023054"/>
    </source>
</evidence>
<keyword evidence="4" id="KW-1185">Reference proteome</keyword>
<reference evidence="3 4" key="1">
    <citation type="submission" date="2024-10" db="EMBL/GenBank/DDBJ databases">
        <title>Updated reference genomes for cyclostephanoid diatoms.</title>
        <authorList>
            <person name="Roberts W.R."/>
            <person name="Alverson A.J."/>
        </authorList>
    </citation>
    <scope>NUCLEOTIDE SEQUENCE [LARGE SCALE GENOMIC DNA]</scope>
    <source>
        <strain evidence="3 4">AJA276-08</strain>
    </source>
</reference>
<name>A0ABD3QTI9_9STRA</name>
<proteinExistence type="predicted"/>